<gene>
    <name evidence="12" type="ORF">CUNI_LOCUS917</name>
</gene>
<dbReference type="PANTHER" id="PTHR19297:SF191">
    <property type="entry name" value="PROTEIN XYLOSYLTRANSFERASE"/>
    <property type="match status" value="1"/>
</dbReference>
<evidence type="ECO:0000313" key="13">
    <source>
        <dbReference type="Proteomes" id="UP000678393"/>
    </source>
</evidence>
<dbReference type="PANTHER" id="PTHR19297">
    <property type="entry name" value="GLYCOSYLTRANSFERASE 14 FAMILY MEMBER"/>
    <property type="match status" value="1"/>
</dbReference>
<evidence type="ECO:0008006" key="14">
    <source>
        <dbReference type="Google" id="ProtNLM"/>
    </source>
</evidence>
<protein>
    <recommendedName>
        <fullName evidence="14">Beta-1,3-galactosyl-O-glycosyl-glycoprotein beta-1,6-N-acetylglucosaminyltransferase</fullName>
    </recommendedName>
</protein>
<sequence>MRQKLQLLRLQHNTVFSRSICWTITLICYLATAIYVIHLRSLQHTVTAVPTSKLLLTNYVASIASAMKVNGIACKDLFSSSHNVVNKLNASQRHIGTPITDIEYVDLASKCSRFQKTRGYIMLSLTEEEEEFPLAYSLLVYKDLEMVERLLRAIYRPQNYYCVHVDQKSTVEFYSGMSAIVSCFPNVFLTSVRISVRWGTFSVLEPELLCMKELWRYPKWKYFINLTGQEFALKTNFELVRILKAFNGAIDVSTWRKRINFDRWNNTTPPFGIKPMKGPVHIVVHREFVNYVLNNSTAAALLKWTKSTKVPDETFFATLNANPQLGIKGTYLEPEMTVNRPYIARCKIRKWMANETCAGRYVRGVCILSTGDLPRLGKAREMFANKFFLNEDRLVIGCLEEKLFNDTRDEFIGTKYVDTSYYSQLDFVKNQVT</sequence>
<keyword evidence="13" id="KW-1185">Reference proteome</keyword>
<keyword evidence="4" id="KW-0808">Transferase</keyword>
<evidence type="ECO:0000256" key="8">
    <source>
        <dbReference type="ARBA" id="ARBA00023136"/>
    </source>
</evidence>
<comment type="caution">
    <text evidence="12">The sequence shown here is derived from an EMBL/GenBank/DDBJ whole genome shotgun (WGS) entry which is preliminary data.</text>
</comment>
<keyword evidence="7 11" id="KW-1133">Transmembrane helix</keyword>
<dbReference type="EMBL" id="CAJHNH020000111">
    <property type="protein sequence ID" value="CAG5115359.1"/>
    <property type="molecule type" value="Genomic_DNA"/>
</dbReference>
<evidence type="ECO:0000256" key="6">
    <source>
        <dbReference type="ARBA" id="ARBA00022968"/>
    </source>
</evidence>
<evidence type="ECO:0000256" key="2">
    <source>
        <dbReference type="ARBA" id="ARBA00004922"/>
    </source>
</evidence>
<comment type="pathway">
    <text evidence="2">Protein modification; protein glycosylation.</text>
</comment>
<evidence type="ECO:0000256" key="9">
    <source>
        <dbReference type="ARBA" id="ARBA00023180"/>
    </source>
</evidence>
<evidence type="ECO:0000256" key="10">
    <source>
        <dbReference type="ARBA" id="ARBA00038150"/>
    </source>
</evidence>
<dbReference type="Pfam" id="PF02485">
    <property type="entry name" value="Branch"/>
    <property type="match status" value="1"/>
</dbReference>
<keyword evidence="6" id="KW-0735">Signal-anchor</keyword>
<dbReference type="InterPro" id="IPR003406">
    <property type="entry name" value="Glyco_trans_14"/>
</dbReference>
<feature type="transmembrane region" description="Helical" evidence="11">
    <location>
        <begin position="20"/>
        <end position="38"/>
    </location>
</feature>
<comment type="subcellular location">
    <subcellularLocation>
        <location evidence="1">Membrane</location>
        <topology evidence="1">Single-pass type II membrane protein</topology>
    </subcellularLocation>
</comment>
<keyword evidence="8 11" id="KW-0472">Membrane</keyword>
<dbReference type="Proteomes" id="UP000678393">
    <property type="component" value="Unassembled WGS sequence"/>
</dbReference>
<keyword evidence="9" id="KW-0325">Glycoprotein</keyword>
<dbReference type="GO" id="GO:0008375">
    <property type="term" value="F:acetylglucosaminyltransferase activity"/>
    <property type="evidence" value="ECO:0007669"/>
    <property type="project" value="TreeGrafter"/>
</dbReference>
<evidence type="ECO:0000256" key="5">
    <source>
        <dbReference type="ARBA" id="ARBA00022692"/>
    </source>
</evidence>
<dbReference type="OrthoDB" id="2019572at2759"/>
<evidence type="ECO:0000256" key="3">
    <source>
        <dbReference type="ARBA" id="ARBA00022676"/>
    </source>
</evidence>
<evidence type="ECO:0000313" key="12">
    <source>
        <dbReference type="EMBL" id="CAG5115359.1"/>
    </source>
</evidence>
<organism evidence="12 13">
    <name type="scientific">Candidula unifasciata</name>
    <dbReference type="NCBI Taxonomy" id="100452"/>
    <lineage>
        <taxon>Eukaryota</taxon>
        <taxon>Metazoa</taxon>
        <taxon>Spiralia</taxon>
        <taxon>Lophotrochozoa</taxon>
        <taxon>Mollusca</taxon>
        <taxon>Gastropoda</taxon>
        <taxon>Heterobranchia</taxon>
        <taxon>Euthyneura</taxon>
        <taxon>Panpulmonata</taxon>
        <taxon>Eupulmonata</taxon>
        <taxon>Stylommatophora</taxon>
        <taxon>Helicina</taxon>
        <taxon>Helicoidea</taxon>
        <taxon>Geomitridae</taxon>
        <taxon>Candidula</taxon>
    </lineage>
</organism>
<evidence type="ECO:0000256" key="7">
    <source>
        <dbReference type="ARBA" id="ARBA00022989"/>
    </source>
</evidence>
<reference evidence="12" key="1">
    <citation type="submission" date="2021-04" db="EMBL/GenBank/DDBJ databases">
        <authorList>
            <consortium name="Molecular Ecology Group"/>
        </authorList>
    </citation>
    <scope>NUCLEOTIDE SEQUENCE</scope>
</reference>
<proteinExistence type="inferred from homology"/>
<dbReference type="AlphaFoldDB" id="A0A8S3YDK9"/>
<evidence type="ECO:0000256" key="4">
    <source>
        <dbReference type="ARBA" id="ARBA00022679"/>
    </source>
</evidence>
<evidence type="ECO:0000256" key="1">
    <source>
        <dbReference type="ARBA" id="ARBA00004606"/>
    </source>
</evidence>
<evidence type="ECO:0000256" key="11">
    <source>
        <dbReference type="SAM" id="Phobius"/>
    </source>
</evidence>
<name>A0A8S3YDK9_9EUPU</name>
<keyword evidence="3" id="KW-0328">Glycosyltransferase</keyword>
<comment type="similarity">
    <text evidence="10">Belongs to the glycosyltransferase 14 family.</text>
</comment>
<keyword evidence="5 11" id="KW-0812">Transmembrane</keyword>
<accession>A0A8S3YDK9</accession>
<dbReference type="GO" id="GO:0016020">
    <property type="term" value="C:membrane"/>
    <property type="evidence" value="ECO:0007669"/>
    <property type="project" value="UniProtKB-SubCell"/>
</dbReference>